<keyword evidence="2" id="KW-0645">Protease</keyword>
<dbReference type="InterPro" id="IPR038765">
    <property type="entry name" value="Papain-like_cys_pep_sf"/>
</dbReference>
<evidence type="ECO:0000313" key="7">
    <source>
        <dbReference type="EMBL" id="EFA09206.2"/>
    </source>
</evidence>
<dbReference type="SMART" id="SM00645">
    <property type="entry name" value="Pept_C1"/>
    <property type="match status" value="1"/>
</dbReference>
<name>D6WVC6_TRICA</name>
<evidence type="ECO:0000259" key="6">
    <source>
        <dbReference type="SMART" id="SM00645"/>
    </source>
</evidence>
<dbReference type="Gene3D" id="3.90.70.10">
    <property type="entry name" value="Cysteine proteinases"/>
    <property type="match status" value="1"/>
</dbReference>
<dbReference type="InterPro" id="IPR000668">
    <property type="entry name" value="Peptidase_C1A_C"/>
</dbReference>
<feature type="domain" description="Peptidase C1A papain C-terminal" evidence="6">
    <location>
        <begin position="76"/>
        <end position="295"/>
    </location>
</feature>
<dbReference type="STRING" id="7070.D6WVC6"/>
<dbReference type="eggNOG" id="KOG1543">
    <property type="taxonomic scope" value="Eukaryota"/>
</dbReference>
<dbReference type="GO" id="GO:0006508">
    <property type="term" value="P:proteolysis"/>
    <property type="evidence" value="ECO:0007669"/>
    <property type="project" value="UniProtKB-KW"/>
</dbReference>
<dbReference type="PRINTS" id="PR00705">
    <property type="entry name" value="PAPAIN"/>
</dbReference>
<dbReference type="PROSITE" id="PS00639">
    <property type="entry name" value="THIOL_PROTEASE_HIS"/>
    <property type="match status" value="1"/>
</dbReference>
<dbReference type="InterPro" id="IPR000169">
    <property type="entry name" value="Pept_cys_AS"/>
</dbReference>
<dbReference type="Proteomes" id="UP000007266">
    <property type="component" value="Linkage group 8"/>
</dbReference>
<keyword evidence="8" id="KW-1185">Reference proteome</keyword>
<reference evidence="7 8" key="1">
    <citation type="journal article" date="2008" name="Nature">
        <title>The genome of the model beetle and pest Tribolium castaneum.</title>
        <authorList>
            <consortium name="Tribolium Genome Sequencing Consortium"/>
            <person name="Richards S."/>
            <person name="Gibbs R.A."/>
            <person name="Weinstock G.M."/>
            <person name="Brown S.J."/>
            <person name="Denell R."/>
            <person name="Beeman R.W."/>
            <person name="Gibbs R."/>
            <person name="Beeman R.W."/>
            <person name="Brown S.J."/>
            <person name="Bucher G."/>
            <person name="Friedrich M."/>
            <person name="Grimmelikhuijzen C.J."/>
            <person name="Klingler M."/>
            <person name="Lorenzen M."/>
            <person name="Richards S."/>
            <person name="Roth S."/>
            <person name="Schroder R."/>
            <person name="Tautz D."/>
            <person name="Zdobnov E.M."/>
            <person name="Muzny D."/>
            <person name="Gibbs R.A."/>
            <person name="Weinstock G.M."/>
            <person name="Attaway T."/>
            <person name="Bell S."/>
            <person name="Buhay C.J."/>
            <person name="Chandrabose M.N."/>
            <person name="Chavez D."/>
            <person name="Clerk-Blankenburg K.P."/>
            <person name="Cree A."/>
            <person name="Dao M."/>
            <person name="Davis C."/>
            <person name="Chacko J."/>
            <person name="Dinh H."/>
            <person name="Dugan-Rocha S."/>
            <person name="Fowler G."/>
            <person name="Garner T.T."/>
            <person name="Garnes J."/>
            <person name="Gnirke A."/>
            <person name="Hawes A."/>
            <person name="Hernandez J."/>
            <person name="Hines S."/>
            <person name="Holder M."/>
            <person name="Hume J."/>
            <person name="Jhangiani S.N."/>
            <person name="Joshi V."/>
            <person name="Khan Z.M."/>
            <person name="Jackson L."/>
            <person name="Kovar C."/>
            <person name="Kowis A."/>
            <person name="Lee S."/>
            <person name="Lewis L.R."/>
            <person name="Margolis J."/>
            <person name="Morgan M."/>
            <person name="Nazareth L.V."/>
            <person name="Nguyen N."/>
            <person name="Okwuonu G."/>
            <person name="Parker D."/>
            <person name="Richards S."/>
            <person name="Ruiz S.J."/>
            <person name="Santibanez J."/>
            <person name="Savard J."/>
            <person name="Scherer S.E."/>
            <person name="Schneider B."/>
            <person name="Sodergren E."/>
            <person name="Tautz D."/>
            <person name="Vattahil S."/>
            <person name="Villasana D."/>
            <person name="White C.S."/>
            <person name="Wright R."/>
            <person name="Park Y."/>
            <person name="Beeman R.W."/>
            <person name="Lord J."/>
            <person name="Oppert B."/>
            <person name="Lorenzen M."/>
            <person name="Brown S."/>
            <person name="Wang L."/>
            <person name="Savard J."/>
            <person name="Tautz D."/>
            <person name="Richards S."/>
            <person name="Weinstock G."/>
            <person name="Gibbs R.A."/>
            <person name="Liu Y."/>
            <person name="Worley K."/>
            <person name="Weinstock G."/>
            <person name="Elsik C.G."/>
            <person name="Reese J.T."/>
            <person name="Elhaik E."/>
            <person name="Landan G."/>
            <person name="Graur D."/>
            <person name="Arensburger P."/>
            <person name="Atkinson P."/>
            <person name="Beeman R.W."/>
            <person name="Beidler J."/>
            <person name="Brown S.J."/>
            <person name="Demuth J.P."/>
            <person name="Drury D.W."/>
            <person name="Du Y.Z."/>
            <person name="Fujiwara H."/>
            <person name="Lorenzen M."/>
            <person name="Maselli V."/>
            <person name="Osanai M."/>
            <person name="Park Y."/>
            <person name="Robertson H.M."/>
            <person name="Tu Z."/>
            <person name="Wang J.J."/>
            <person name="Wang S."/>
            <person name="Richards S."/>
            <person name="Song H."/>
            <person name="Zhang L."/>
            <person name="Sodergren E."/>
            <person name="Werner D."/>
            <person name="Stanke M."/>
            <person name="Morgenstern B."/>
            <person name="Solovyev V."/>
            <person name="Kosarev P."/>
            <person name="Brown G."/>
            <person name="Chen H.C."/>
            <person name="Ermolaeva O."/>
            <person name="Hlavina W."/>
            <person name="Kapustin Y."/>
            <person name="Kiryutin B."/>
            <person name="Kitts P."/>
            <person name="Maglott D."/>
            <person name="Pruitt K."/>
            <person name="Sapojnikov V."/>
            <person name="Souvorov A."/>
            <person name="Mackey A.J."/>
            <person name="Waterhouse R.M."/>
            <person name="Wyder S."/>
            <person name="Zdobnov E.M."/>
            <person name="Zdobnov E.M."/>
            <person name="Wyder S."/>
            <person name="Kriventseva E.V."/>
            <person name="Kadowaki T."/>
            <person name="Bork P."/>
            <person name="Aranda M."/>
            <person name="Bao R."/>
            <person name="Beermann A."/>
            <person name="Berns N."/>
            <person name="Bolognesi R."/>
            <person name="Bonneton F."/>
            <person name="Bopp D."/>
            <person name="Brown S.J."/>
            <person name="Bucher G."/>
            <person name="Butts T."/>
            <person name="Chaumot A."/>
            <person name="Denell R.E."/>
            <person name="Ferrier D.E."/>
            <person name="Friedrich M."/>
            <person name="Gordon C.M."/>
            <person name="Jindra M."/>
            <person name="Klingler M."/>
            <person name="Lan Q."/>
            <person name="Lattorff H.M."/>
            <person name="Laudet V."/>
            <person name="von Levetsow C."/>
            <person name="Liu Z."/>
            <person name="Lutz R."/>
            <person name="Lynch J.A."/>
            <person name="da Fonseca R.N."/>
            <person name="Posnien N."/>
            <person name="Reuter R."/>
            <person name="Roth S."/>
            <person name="Savard J."/>
            <person name="Schinko J.B."/>
            <person name="Schmitt C."/>
            <person name="Schoppmeier M."/>
            <person name="Schroder R."/>
            <person name="Shippy T.D."/>
            <person name="Simonnet F."/>
            <person name="Marques-Souza H."/>
            <person name="Tautz D."/>
            <person name="Tomoyasu Y."/>
            <person name="Trauner J."/>
            <person name="Van der Zee M."/>
            <person name="Vervoort M."/>
            <person name="Wittkopp N."/>
            <person name="Wimmer E.A."/>
            <person name="Yang X."/>
            <person name="Jones A.K."/>
            <person name="Sattelle D.B."/>
            <person name="Ebert P.R."/>
            <person name="Nelson D."/>
            <person name="Scott J.G."/>
            <person name="Beeman R.W."/>
            <person name="Muthukrishnan S."/>
            <person name="Kramer K.J."/>
            <person name="Arakane Y."/>
            <person name="Beeman R.W."/>
            <person name="Zhu Q."/>
            <person name="Hogenkamp D."/>
            <person name="Dixit R."/>
            <person name="Oppert B."/>
            <person name="Jiang H."/>
            <person name="Zou Z."/>
            <person name="Marshall J."/>
            <person name="Elpidina E."/>
            <person name="Vinokurov K."/>
            <person name="Oppert C."/>
            <person name="Zou Z."/>
            <person name="Evans J."/>
            <person name="Lu Z."/>
            <person name="Zhao P."/>
            <person name="Sumathipala N."/>
            <person name="Altincicek B."/>
            <person name="Vilcinskas A."/>
            <person name="Williams M."/>
            <person name="Hultmark D."/>
            <person name="Hetru C."/>
            <person name="Jiang H."/>
            <person name="Grimmelikhuijzen C.J."/>
            <person name="Hauser F."/>
            <person name="Cazzamali G."/>
            <person name="Williamson M."/>
            <person name="Park Y."/>
            <person name="Li B."/>
            <person name="Tanaka Y."/>
            <person name="Predel R."/>
            <person name="Neupert S."/>
            <person name="Schachtner J."/>
            <person name="Verleyen P."/>
            <person name="Raible F."/>
            <person name="Bork P."/>
            <person name="Friedrich M."/>
            <person name="Walden K.K."/>
            <person name="Robertson H.M."/>
            <person name="Angeli S."/>
            <person name="Foret S."/>
            <person name="Bucher G."/>
            <person name="Schuetz S."/>
            <person name="Maleszka R."/>
            <person name="Wimmer E.A."/>
            <person name="Beeman R.W."/>
            <person name="Lorenzen M."/>
            <person name="Tomoyasu Y."/>
            <person name="Miller S.C."/>
            <person name="Grossmann D."/>
            <person name="Bucher G."/>
        </authorList>
    </citation>
    <scope>NUCLEOTIDE SEQUENCE [LARGE SCALE GENOMIC DNA]</scope>
    <source>
        <strain evidence="7 8">Georgia GA2</strain>
    </source>
</reference>
<keyword evidence="3" id="KW-0378">Hydrolase</keyword>
<feature type="chain" id="PRO_5018707170" evidence="5">
    <location>
        <begin position="18"/>
        <end position="347"/>
    </location>
</feature>
<dbReference type="EMBL" id="KQ971357">
    <property type="protein sequence ID" value="EFA09206.2"/>
    <property type="molecule type" value="Genomic_DNA"/>
</dbReference>
<dbReference type="InterPro" id="IPR025660">
    <property type="entry name" value="Pept_his_AS"/>
</dbReference>
<dbReference type="Pfam" id="PF00112">
    <property type="entry name" value="Peptidase_C1"/>
    <property type="match status" value="1"/>
</dbReference>
<dbReference type="PANTHER" id="PTHR12411">
    <property type="entry name" value="CYSTEINE PROTEASE FAMILY C1-RELATED"/>
    <property type="match status" value="1"/>
</dbReference>
<dbReference type="HOGENOM" id="CLU_012184_3_3_1"/>
<keyword evidence="5" id="KW-0732">Signal</keyword>
<evidence type="ECO:0000256" key="2">
    <source>
        <dbReference type="ARBA" id="ARBA00022670"/>
    </source>
</evidence>
<comment type="similarity">
    <text evidence="1">Belongs to the peptidase C1 family.</text>
</comment>
<feature type="signal peptide" evidence="5">
    <location>
        <begin position="1"/>
        <end position="17"/>
    </location>
</feature>
<dbReference type="AlphaFoldDB" id="D6WVC6"/>
<gene>
    <name evidence="7" type="primary">AUGUSTUS-3.0.2_05956</name>
    <name evidence="7" type="ORF">TcasGA2_TC005956</name>
</gene>
<proteinExistence type="inferred from homology"/>
<evidence type="ECO:0000256" key="5">
    <source>
        <dbReference type="SAM" id="SignalP"/>
    </source>
</evidence>
<keyword evidence="4" id="KW-0788">Thiol protease</keyword>
<dbReference type="OMA" id="NRTSTDY"/>
<sequence>MHKITFLCALTLPLSWSKPNTSSLQVIQEINSEQISWKAETNCLDIKSRLGFLGLHPDPNYKIQTKQHKISRIISIPESFDAREKWPECKDVIGKIRNQGNCGSCWAFASTEVMTDRLCISSKGKIKFVFSPENLLTCCKDCGCGCKGGYIKNAWDYYINEGIASGGDYNSSEGCQPYSESSFQYAEASECVKFYTLETNVAQIQMEILTNGPVMAYYNVFEDFACHKSGVYYYKSGKFVGRHSVKVIGWGTEEGIPYWLIANSWGSEWGELGGFFKMRRGTNECWIEQEMTAGKVHIEGNERTEEMTTNATSKAPSSGFRTKGPEFRGVLIATILLCQISIKCCLF</sequence>
<protein>
    <submittedName>
        <fullName evidence="7">Cathepsin B</fullName>
    </submittedName>
</protein>
<dbReference type="GO" id="GO:0005764">
    <property type="term" value="C:lysosome"/>
    <property type="evidence" value="ECO:0000318"/>
    <property type="project" value="GO_Central"/>
</dbReference>
<dbReference type="CDD" id="cd02620">
    <property type="entry name" value="Peptidase_C1A_CathepsinB"/>
    <property type="match status" value="1"/>
</dbReference>
<evidence type="ECO:0000256" key="3">
    <source>
        <dbReference type="ARBA" id="ARBA00022801"/>
    </source>
</evidence>
<evidence type="ECO:0000313" key="8">
    <source>
        <dbReference type="Proteomes" id="UP000007266"/>
    </source>
</evidence>
<dbReference type="SUPFAM" id="SSF54001">
    <property type="entry name" value="Cysteine proteinases"/>
    <property type="match status" value="1"/>
</dbReference>
<dbReference type="GO" id="GO:0005615">
    <property type="term" value="C:extracellular space"/>
    <property type="evidence" value="ECO:0000318"/>
    <property type="project" value="GO_Central"/>
</dbReference>
<reference evidence="7 8" key="2">
    <citation type="journal article" date="2010" name="Nucleic Acids Res.">
        <title>BeetleBase in 2010: revisions to provide comprehensive genomic information for Tribolium castaneum.</title>
        <authorList>
            <person name="Kim H.S."/>
            <person name="Murphy T."/>
            <person name="Xia J."/>
            <person name="Caragea D."/>
            <person name="Park Y."/>
            <person name="Beeman R.W."/>
            <person name="Lorenzen M.D."/>
            <person name="Butcher S."/>
            <person name="Manak J.R."/>
            <person name="Brown S.J."/>
        </authorList>
    </citation>
    <scope>GENOME REANNOTATION</scope>
    <source>
        <strain evidence="7 8">Georgia GA2</strain>
    </source>
</reference>
<evidence type="ECO:0000256" key="4">
    <source>
        <dbReference type="ARBA" id="ARBA00022807"/>
    </source>
</evidence>
<organism evidence="7 8">
    <name type="scientific">Tribolium castaneum</name>
    <name type="common">Red flour beetle</name>
    <dbReference type="NCBI Taxonomy" id="7070"/>
    <lineage>
        <taxon>Eukaryota</taxon>
        <taxon>Metazoa</taxon>
        <taxon>Ecdysozoa</taxon>
        <taxon>Arthropoda</taxon>
        <taxon>Hexapoda</taxon>
        <taxon>Insecta</taxon>
        <taxon>Pterygota</taxon>
        <taxon>Neoptera</taxon>
        <taxon>Endopterygota</taxon>
        <taxon>Coleoptera</taxon>
        <taxon>Polyphaga</taxon>
        <taxon>Cucujiformia</taxon>
        <taxon>Tenebrionidae</taxon>
        <taxon>Tenebrionidae incertae sedis</taxon>
        <taxon>Tribolium</taxon>
    </lineage>
</organism>
<dbReference type="InParanoid" id="D6WVC6"/>
<evidence type="ECO:0000256" key="1">
    <source>
        <dbReference type="ARBA" id="ARBA00008455"/>
    </source>
</evidence>
<dbReference type="GO" id="GO:0008234">
    <property type="term" value="F:cysteine-type peptidase activity"/>
    <property type="evidence" value="ECO:0007669"/>
    <property type="project" value="UniProtKB-KW"/>
</dbReference>
<dbReference type="InterPro" id="IPR013128">
    <property type="entry name" value="Peptidase_C1A"/>
</dbReference>
<accession>D6WVC6</accession>
<dbReference type="PROSITE" id="PS00139">
    <property type="entry name" value="THIOL_PROTEASE_CYS"/>
    <property type="match status" value="1"/>
</dbReference>